<keyword evidence="8" id="KW-1185">Reference proteome</keyword>
<dbReference type="EMBL" id="SNWD01000013">
    <property type="protein sequence ID" value="TDN79245.1"/>
    <property type="molecule type" value="Genomic_DNA"/>
</dbReference>
<dbReference type="Proteomes" id="UP000295493">
    <property type="component" value="Unassembled WGS sequence"/>
</dbReference>
<feature type="transmembrane region" description="Helical" evidence="6">
    <location>
        <begin position="163"/>
        <end position="182"/>
    </location>
</feature>
<dbReference type="InterPro" id="IPR036259">
    <property type="entry name" value="MFS_trans_sf"/>
</dbReference>
<comment type="caution">
    <text evidence="7">The sequence shown here is derived from an EMBL/GenBank/DDBJ whole genome shotgun (WGS) entry which is preliminary data.</text>
</comment>
<feature type="transmembrane region" description="Helical" evidence="6">
    <location>
        <begin position="74"/>
        <end position="93"/>
    </location>
</feature>
<dbReference type="PANTHER" id="PTHR43124">
    <property type="entry name" value="PURINE EFFLUX PUMP PBUE"/>
    <property type="match status" value="1"/>
</dbReference>
<evidence type="ECO:0000256" key="5">
    <source>
        <dbReference type="ARBA" id="ARBA00023136"/>
    </source>
</evidence>
<evidence type="ECO:0000256" key="1">
    <source>
        <dbReference type="ARBA" id="ARBA00004651"/>
    </source>
</evidence>
<dbReference type="PANTHER" id="PTHR43124:SF10">
    <property type="entry name" value="PURINE EFFLUX PUMP PBUE"/>
    <property type="match status" value="1"/>
</dbReference>
<dbReference type="InterPro" id="IPR011701">
    <property type="entry name" value="MFS"/>
</dbReference>
<feature type="transmembrane region" description="Helical" evidence="6">
    <location>
        <begin position="295"/>
        <end position="315"/>
    </location>
</feature>
<feature type="transmembrane region" description="Helical" evidence="6">
    <location>
        <begin position="350"/>
        <end position="367"/>
    </location>
</feature>
<evidence type="ECO:0000256" key="3">
    <source>
        <dbReference type="ARBA" id="ARBA00022692"/>
    </source>
</evidence>
<feature type="transmembrane region" description="Helical" evidence="6">
    <location>
        <begin position="238"/>
        <end position="257"/>
    </location>
</feature>
<protein>
    <submittedName>
        <fullName evidence="7">Putative MFS family arabinose efflux permease</fullName>
    </submittedName>
</protein>
<dbReference type="AlphaFoldDB" id="A0A4R6FFS7"/>
<proteinExistence type="predicted"/>
<feature type="transmembrane region" description="Helical" evidence="6">
    <location>
        <begin position="99"/>
        <end position="123"/>
    </location>
</feature>
<feature type="transmembrane region" description="Helical" evidence="6">
    <location>
        <begin position="322"/>
        <end position="344"/>
    </location>
</feature>
<gene>
    <name evidence="7" type="ORF">EV664_11323</name>
</gene>
<evidence type="ECO:0000313" key="7">
    <source>
        <dbReference type="EMBL" id="TDN79245.1"/>
    </source>
</evidence>
<comment type="subcellular location">
    <subcellularLocation>
        <location evidence="1">Cell membrane</location>
        <topology evidence="1">Multi-pass membrane protein</topology>
    </subcellularLocation>
</comment>
<name>A0A4R6FFS7_9SPHN</name>
<dbReference type="OrthoDB" id="2957247at2"/>
<evidence type="ECO:0000256" key="2">
    <source>
        <dbReference type="ARBA" id="ARBA00022475"/>
    </source>
</evidence>
<accession>A0A4R6FFS7</accession>
<evidence type="ECO:0000313" key="8">
    <source>
        <dbReference type="Proteomes" id="UP000295493"/>
    </source>
</evidence>
<dbReference type="GO" id="GO:0005886">
    <property type="term" value="C:plasma membrane"/>
    <property type="evidence" value="ECO:0007669"/>
    <property type="project" value="UniProtKB-SubCell"/>
</dbReference>
<reference evidence="7 8" key="1">
    <citation type="submission" date="2019-03" db="EMBL/GenBank/DDBJ databases">
        <title>Genomic Encyclopedia of Type Strains, Phase IV (KMG-IV): sequencing the most valuable type-strain genomes for metagenomic binning, comparative biology and taxonomic classification.</title>
        <authorList>
            <person name="Goeker M."/>
        </authorList>
    </citation>
    <scope>NUCLEOTIDE SEQUENCE [LARGE SCALE GENOMIC DNA]</scope>
    <source>
        <strain evidence="7 8">DSM 25059</strain>
    </source>
</reference>
<dbReference type="Pfam" id="PF07690">
    <property type="entry name" value="MFS_1"/>
    <property type="match status" value="1"/>
</dbReference>
<evidence type="ECO:0000256" key="6">
    <source>
        <dbReference type="SAM" id="Phobius"/>
    </source>
</evidence>
<evidence type="ECO:0000256" key="4">
    <source>
        <dbReference type="ARBA" id="ARBA00022989"/>
    </source>
</evidence>
<feature type="transmembrane region" description="Helical" evidence="6">
    <location>
        <begin position="12"/>
        <end position="34"/>
    </location>
</feature>
<feature type="transmembrane region" description="Helical" evidence="6">
    <location>
        <begin position="135"/>
        <end position="157"/>
    </location>
</feature>
<dbReference type="SUPFAM" id="SSF103473">
    <property type="entry name" value="MFS general substrate transporter"/>
    <property type="match status" value="1"/>
</dbReference>
<sequence>MRDRTWPLIAGGFALIAVCYGFARFAFGLFLPAIAAELSLSASFSGLIAGGSFFGYCVAILVSARLTQRIGPRGVAVLAAGIAALGMAGIALAPNGVALGAAVLFAGTSTGLASPPLAAAVALRIAPTAQERANSIINAGTSAGVALSAPAALFPGSDWRLCFAGFTGFALVETGVVLLVVPKGKGAAKRPLRPFFTPDLKRLSLAAFLTGAASTAIWSFGGSIIAQTLGWSGARIDYLWFVIGVFGLVGSGCGSVVRRFGLIATHRTALLMAAFAIAMLGLLPSPLAAMAAGGLFGAAYIGLSSVYLLWGVAALPDRPATALTIGFLALAAGQVAGAPLFGALLEQCGVAASSVVFALLALSPLFVRRRP</sequence>
<keyword evidence="3 6" id="KW-0812">Transmembrane</keyword>
<feature type="transmembrane region" description="Helical" evidence="6">
    <location>
        <begin position="269"/>
        <end position="289"/>
    </location>
</feature>
<keyword evidence="4 6" id="KW-1133">Transmembrane helix</keyword>
<dbReference type="InterPro" id="IPR050189">
    <property type="entry name" value="MFS_Efflux_Transporters"/>
</dbReference>
<dbReference type="GO" id="GO:0022857">
    <property type="term" value="F:transmembrane transporter activity"/>
    <property type="evidence" value="ECO:0007669"/>
    <property type="project" value="InterPro"/>
</dbReference>
<feature type="transmembrane region" description="Helical" evidence="6">
    <location>
        <begin position="203"/>
        <end position="226"/>
    </location>
</feature>
<dbReference type="Gene3D" id="1.20.1250.20">
    <property type="entry name" value="MFS general substrate transporter like domains"/>
    <property type="match status" value="1"/>
</dbReference>
<keyword evidence="2" id="KW-1003">Cell membrane</keyword>
<feature type="transmembrane region" description="Helical" evidence="6">
    <location>
        <begin position="40"/>
        <end position="62"/>
    </location>
</feature>
<keyword evidence="5 6" id="KW-0472">Membrane</keyword>
<organism evidence="7 8">
    <name type="scientific">Stakelama pacifica</name>
    <dbReference type="NCBI Taxonomy" id="517720"/>
    <lineage>
        <taxon>Bacteria</taxon>
        <taxon>Pseudomonadati</taxon>
        <taxon>Pseudomonadota</taxon>
        <taxon>Alphaproteobacteria</taxon>
        <taxon>Sphingomonadales</taxon>
        <taxon>Sphingomonadaceae</taxon>
        <taxon>Stakelama</taxon>
    </lineage>
</organism>
<dbReference type="RefSeq" id="WP_133496609.1">
    <property type="nucleotide sequence ID" value="NZ_BMLU01000012.1"/>
</dbReference>